<dbReference type="OrthoDB" id="4337641at2"/>
<keyword evidence="1" id="KW-0812">Transmembrane</keyword>
<reference evidence="2 3" key="1">
    <citation type="submission" date="2019-09" db="EMBL/GenBank/DDBJ databases">
        <title>Actinomadura physcomitrii sp. nov., a novel actinomycete isolated from moss [Physcomitrium sphaericum (Ludw) Fuernr].</title>
        <authorList>
            <person name="Zhuang X."/>
            <person name="Liu C."/>
        </authorList>
    </citation>
    <scope>NUCLEOTIDE SEQUENCE [LARGE SCALE GENOMIC DNA]</scope>
    <source>
        <strain evidence="2 3">HMC1</strain>
    </source>
</reference>
<feature type="transmembrane region" description="Helical" evidence="1">
    <location>
        <begin position="34"/>
        <end position="57"/>
    </location>
</feature>
<evidence type="ECO:0008006" key="4">
    <source>
        <dbReference type="Google" id="ProtNLM"/>
    </source>
</evidence>
<dbReference type="EMBL" id="WBMT01000026">
    <property type="protein sequence ID" value="KAB2341337.1"/>
    <property type="molecule type" value="Genomic_DNA"/>
</dbReference>
<keyword evidence="3" id="KW-1185">Reference proteome</keyword>
<keyword evidence="1" id="KW-0472">Membrane</keyword>
<proteinExistence type="predicted"/>
<gene>
    <name evidence="2" type="ORF">F8566_42240</name>
</gene>
<evidence type="ECO:0000313" key="2">
    <source>
        <dbReference type="EMBL" id="KAB2341337.1"/>
    </source>
</evidence>
<protein>
    <recommendedName>
        <fullName evidence="4">PH domain-containing protein</fullName>
    </recommendedName>
</protein>
<keyword evidence="1" id="KW-1133">Transmembrane helix</keyword>
<evidence type="ECO:0000313" key="3">
    <source>
        <dbReference type="Proteomes" id="UP000468735"/>
    </source>
</evidence>
<evidence type="ECO:0000256" key="1">
    <source>
        <dbReference type="SAM" id="Phobius"/>
    </source>
</evidence>
<feature type="transmembrane region" description="Helical" evidence="1">
    <location>
        <begin position="9"/>
        <end position="28"/>
    </location>
</feature>
<feature type="transmembrane region" description="Helical" evidence="1">
    <location>
        <begin position="125"/>
        <end position="143"/>
    </location>
</feature>
<accession>A0A6H9YJ99</accession>
<feature type="transmembrane region" description="Helical" evidence="1">
    <location>
        <begin position="155"/>
        <end position="175"/>
    </location>
</feature>
<organism evidence="2 3">
    <name type="scientific">Actinomadura rudentiformis</name>
    <dbReference type="NCBI Taxonomy" id="359158"/>
    <lineage>
        <taxon>Bacteria</taxon>
        <taxon>Bacillati</taxon>
        <taxon>Actinomycetota</taxon>
        <taxon>Actinomycetes</taxon>
        <taxon>Streptosporangiales</taxon>
        <taxon>Thermomonosporaceae</taxon>
        <taxon>Actinomadura</taxon>
    </lineage>
</organism>
<dbReference type="Proteomes" id="UP000468735">
    <property type="component" value="Unassembled WGS sequence"/>
</dbReference>
<comment type="caution">
    <text evidence="2">The sequence shown here is derived from an EMBL/GenBank/DDBJ whole genome shotgun (WGS) entry which is preliminary data.</text>
</comment>
<dbReference type="AlphaFoldDB" id="A0A6H9YJ99"/>
<name>A0A6H9YJ99_9ACTN</name>
<sequence>MMLRVARAALYAIVPAEVVFVVLLVSGVPLPHSVALATEAIITAVLLLEGAVAFWLYRSARRRGAGRRAALGSVLDELVPAKVRRLIGFDTKGLVSLVLWLGRRRHGVPPGATAASYSGAQTATMMMFLFAMVVELIGVEILLRAFGAPAVVRNVFLAIDAYSILAVLAVVAACVTRPHVITADEVRIRYGAFFDLRIPRRQIASVRRVRNYDEERLITVEDDRLGISVSSQTNIVLELTEPITAIRPFGRTAEVRTIRIFADSPATVLDALTPRPKPAVGV</sequence>